<dbReference type="InterPro" id="IPR038330">
    <property type="entry name" value="TspO/MBR-related_sf"/>
</dbReference>
<evidence type="ECO:0000313" key="8">
    <source>
        <dbReference type="EMBL" id="RKP33443.1"/>
    </source>
</evidence>
<feature type="signal peptide" evidence="7">
    <location>
        <begin position="1"/>
        <end position="15"/>
    </location>
</feature>
<keyword evidence="5 6" id="KW-0472">Membrane</keyword>
<keyword evidence="4 6" id="KW-1133">Transmembrane helix</keyword>
<feature type="transmembrane region" description="Helical" evidence="6">
    <location>
        <begin position="79"/>
        <end position="101"/>
    </location>
</feature>
<dbReference type="EMBL" id="ML003871">
    <property type="protein sequence ID" value="RKP33443.1"/>
    <property type="molecule type" value="Genomic_DNA"/>
</dbReference>
<keyword evidence="9" id="KW-1185">Reference proteome</keyword>
<feature type="transmembrane region" description="Helical" evidence="6">
    <location>
        <begin position="107"/>
        <end position="128"/>
    </location>
</feature>
<evidence type="ECO:0000256" key="5">
    <source>
        <dbReference type="ARBA" id="ARBA00023136"/>
    </source>
</evidence>
<dbReference type="FunFam" id="1.20.1260.100:FF:000001">
    <property type="entry name" value="translocator protein 2"/>
    <property type="match status" value="1"/>
</dbReference>
<gene>
    <name evidence="8" type="ORF">BJ085DRAFT_40206</name>
</gene>
<feature type="transmembrane region" description="Helical" evidence="6">
    <location>
        <begin position="48"/>
        <end position="67"/>
    </location>
</feature>
<dbReference type="Proteomes" id="UP000268162">
    <property type="component" value="Unassembled WGS sequence"/>
</dbReference>
<evidence type="ECO:0000256" key="3">
    <source>
        <dbReference type="ARBA" id="ARBA00022692"/>
    </source>
</evidence>
<evidence type="ECO:0000256" key="7">
    <source>
        <dbReference type="SAM" id="SignalP"/>
    </source>
</evidence>
<dbReference type="InterPro" id="IPR004307">
    <property type="entry name" value="TspO_MBR"/>
</dbReference>
<protein>
    <submittedName>
        <fullName evidence="8">TspO/MBR-related protein</fullName>
    </submittedName>
</protein>
<dbReference type="Gene3D" id="1.20.1260.100">
    <property type="entry name" value="TspO/MBR protein"/>
    <property type="match status" value="1"/>
</dbReference>
<dbReference type="PANTHER" id="PTHR10057">
    <property type="entry name" value="PERIPHERAL-TYPE BENZODIAZEPINE RECEPTOR"/>
    <property type="match status" value="1"/>
</dbReference>
<evidence type="ECO:0000313" key="9">
    <source>
        <dbReference type="Proteomes" id="UP000268162"/>
    </source>
</evidence>
<evidence type="ECO:0000256" key="2">
    <source>
        <dbReference type="ARBA" id="ARBA00007524"/>
    </source>
</evidence>
<dbReference type="AlphaFoldDB" id="A0A4P9ZK40"/>
<dbReference type="Pfam" id="PF03073">
    <property type="entry name" value="TspO_MBR"/>
    <property type="match status" value="1"/>
</dbReference>
<evidence type="ECO:0000256" key="4">
    <source>
        <dbReference type="ARBA" id="ARBA00022989"/>
    </source>
</evidence>
<dbReference type="PANTHER" id="PTHR10057:SF0">
    <property type="entry name" value="TRANSLOCATOR PROTEIN"/>
    <property type="match status" value="1"/>
</dbReference>
<dbReference type="GO" id="GO:0033013">
    <property type="term" value="P:tetrapyrrole metabolic process"/>
    <property type="evidence" value="ECO:0007669"/>
    <property type="project" value="UniProtKB-ARBA"/>
</dbReference>
<evidence type="ECO:0000256" key="1">
    <source>
        <dbReference type="ARBA" id="ARBA00004141"/>
    </source>
</evidence>
<proteinExistence type="inferred from homology"/>
<accession>A0A4P9ZK40</accession>
<dbReference type="GO" id="GO:0016020">
    <property type="term" value="C:membrane"/>
    <property type="evidence" value="ECO:0007669"/>
    <property type="project" value="UniProtKB-SubCell"/>
</dbReference>
<keyword evidence="7" id="KW-0732">Signal</keyword>
<name>A0A4P9ZK40_9FUNG</name>
<comment type="similarity">
    <text evidence="2">Belongs to the TspO/BZRP family.</text>
</comment>
<feature type="transmembrane region" description="Helical" evidence="6">
    <location>
        <begin position="135"/>
        <end position="157"/>
    </location>
</feature>
<dbReference type="CDD" id="cd15904">
    <property type="entry name" value="TSPO_MBR"/>
    <property type="match status" value="1"/>
</dbReference>
<comment type="subcellular location">
    <subcellularLocation>
        <location evidence="1">Membrane</location>
        <topology evidence="1">Multi-pass membrane protein</topology>
    </subcellularLocation>
</comment>
<feature type="chain" id="PRO_5020987837" evidence="7">
    <location>
        <begin position="16"/>
        <end position="159"/>
    </location>
</feature>
<keyword evidence="3 6" id="KW-0812">Transmembrane</keyword>
<sequence length="159" mass="17964">MESLLLSISVPLALGFAVSMKSRTVDNKWWDGLNKPFFTPPKWCFKFVWAFLYITMGWGAHLVAMAAKGNPDRAFRDYAQNALIMYWIQFIVSSAWAPLFFKAHKVGLAWGSNVLTSILIGMTVNQFADISPNAALLMTPYLVWVVVSGFINLYIVIYN</sequence>
<organism evidence="8 9">
    <name type="scientific">Dimargaris cristalligena</name>
    <dbReference type="NCBI Taxonomy" id="215637"/>
    <lineage>
        <taxon>Eukaryota</taxon>
        <taxon>Fungi</taxon>
        <taxon>Fungi incertae sedis</taxon>
        <taxon>Zoopagomycota</taxon>
        <taxon>Kickxellomycotina</taxon>
        <taxon>Dimargaritomycetes</taxon>
        <taxon>Dimargaritales</taxon>
        <taxon>Dimargaritaceae</taxon>
        <taxon>Dimargaris</taxon>
    </lineage>
</organism>
<dbReference type="OrthoDB" id="8841220at2759"/>
<evidence type="ECO:0000256" key="6">
    <source>
        <dbReference type="SAM" id="Phobius"/>
    </source>
</evidence>
<dbReference type="PIRSF" id="PIRSF005859">
    <property type="entry name" value="PBR"/>
    <property type="match status" value="1"/>
</dbReference>
<dbReference type="STRING" id="215637.A0A4P9ZK40"/>
<reference evidence="9" key="1">
    <citation type="journal article" date="2018" name="Nat. Microbiol.">
        <title>Leveraging single-cell genomics to expand the fungal tree of life.</title>
        <authorList>
            <person name="Ahrendt S.R."/>
            <person name="Quandt C.A."/>
            <person name="Ciobanu D."/>
            <person name="Clum A."/>
            <person name="Salamov A."/>
            <person name="Andreopoulos B."/>
            <person name="Cheng J.F."/>
            <person name="Woyke T."/>
            <person name="Pelin A."/>
            <person name="Henrissat B."/>
            <person name="Reynolds N.K."/>
            <person name="Benny G.L."/>
            <person name="Smith M.E."/>
            <person name="James T.Y."/>
            <person name="Grigoriev I.V."/>
        </authorList>
    </citation>
    <scope>NUCLEOTIDE SEQUENCE [LARGE SCALE GENOMIC DNA]</scope>
    <source>
        <strain evidence="9">RSA 468</strain>
    </source>
</reference>